<name>A0ABV1N593_9GAMM</name>
<dbReference type="SUPFAM" id="SSF53850">
    <property type="entry name" value="Periplasmic binding protein-like II"/>
    <property type="match status" value="1"/>
</dbReference>
<feature type="domain" description="HTH lysR-type" evidence="5">
    <location>
        <begin position="1"/>
        <end position="58"/>
    </location>
</feature>
<dbReference type="PANTHER" id="PTHR30419:SF8">
    <property type="entry name" value="NITROGEN ASSIMILATION TRANSCRIPTIONAL ACTIVATOR-RELATED"/>
    <property type="match status" value="1"/>
</dbReference>
<dbReference type="Gene3D" id="1.10.10.10">
    <property type="entry name" value="Winged helix-like DNA-binding domain superfamily/Winged helix DNA-binding domain"/>
    <property type="match status" value="1"/>
</dbReference>
<dbReference type="PROSITE" id="PS50931">
    <property type="entry name" value="HTH_LYSR"/>
    <property type="match status" value="1"/>
</dbReference>
<dbReference type="InterPro" id="IPR036388">
    <property type="entry name" value="WH-like_DNA-bd_sf"/>
</dbReference>
<proteinExistence type="inferred from homology"/>
<dbReference type="InterPro" id="IPR036390">
    <property type="entry name" value="WH_DNA-bd_sf"/>
</dbReference>
<organism evidence="6 7">
    <name type="scientific">Halomonas pelophila</name>
    <dbReference type="NCBI Taxonomy" id="3151122"/>
    <lineage>
        <taxon>Bacteria</taxon>
        <taxon>Pseudomonadati</taxon>
        <taxon>Pseudomonadota</taxon>
        <taxon>Gammaproteobacteria</taxon>
        <taxon>Oceanospirillales</taxon>
        <taxon>Halomonadaceae</taxon>
        <taxon>Halomonas</taxon>
    </lineage>
</organism>
<dbReference type="EMBL" id="JBEGCI010000007">
    <property type="protein sequence ID" value="MEQ6888902.1"/>
    <property type="molecule type" value="Genomic_DNA"/>
</dbReference>
<keyword evidence="7" id="KW-1185">Reference proteome</keyword>
<dbReference type="SUPFAM" id="SSF46785">
    <property type="entry name" value="Winged helix' DNA-binding domain"/>
    <property type="match status" value="1"/>
</dbReference>
<dbReference type="Proteomes" id="UP001472978">
    <property type="component" value="Unassembled WGS sequence"/>
</dbReference>
<reference evidence="6 7" key="1">
    <citation type="submission" date="2024-05" db="EMBL/GenBank/DDBJ databases">
        <title>Halomonas sp. CS7 16S ribosomal RNA gene Genome sequencing and assembly.</title>
        <authorList>
            <person name="Yook S."/>
        </authorList>
    </citation>
    <scope>NUCLEOTIDE SEQUENCE [LARGE SCALE GENOMIC DNA]</scope>
    <source>
        <strain evidence="6 7">CS7</strain>
    </source>
</reference>
<dbReference type="PRINTS" id="PR00039">
    <property type="entry name" value="HTHLYSR"/>
</dbReference>
<accession>A0ABV1N593</accession>
<keyword evidence="2" id="KW-0805">Transcription regulation</keyword>
<dbReference type="NCBIfam" id="NF008416">
    <property type="entry name" value="PRK11242.1"/>
    <property type="match status" value="1"/>
</dbReference>
<evidence type="ECO:0000256" key="2">
    <source>
        <dbReference type="ARBA" id="ARBA00023015"/>
    </source>
</evidence>
<evidence type="ECO:0000256" key="4">
    <source>
        <dbReference type="ARBA" id="ARBA00023163"/>
    </source>
</evidence>
<dbReference type="InterPro" id="IPR050950">
    <property type="entry name" value="HTH-type_LysR_regulators"/>
</dbReference>
<keyword evidence="4" id="KW-0804">Transcription</keyword>
<dbReference type="InterPro" id="IPR005119">
    <property type="entry name" value="LysR_subst-bd"/>
</dbReference>
<dbReference type="Pfam" id="PF03466">
    <property type="entry name" value="LysR_substrate"/>
    <property type="match status" value="1"/>
</dbReference>
<dbReference type="InterPro" id="IPR000847">
    <property type="entry name" value="LysR_HTH_N"/>
</dbReference>
<keyword evidence="3" id="KW-0238">DNA-binding</keyword>
<evidence type="ECO:0000259" key="5">
    <source>
        <dbReference type="PROSITE" id="PS50931"/>
    </source>
</evidence>
<comment type="similarity">
    <text evidence="1">Belongs to the LysR transcriptional regulatory family.</text>
</comment>
<dbReference type="RefSeq" id="WP_349758432.1">
    <property type="nucleotide sequence ID" value="NZ_JBEGCI010000007.1"/>
</dbReference>
<evidence type="ECO:0000313" key="6">
    <source>
        <dbReference type="EMBL" id="MEQ6888902.1"/>
    </source>
</evidence>
<evidence type="ECO:0000313" key="7">
    <source>
        <dbReference type="Proteomes" id="UP001472978"/>
    </source>
</evidence>
<dbReference type="Gene3D" id="3.40.190.290">
    <property type="match status" value="1"/>
</dbReference>
<sequence>MLLRHIHYFLAVAEHRGFTRAAAALHVSQPALSQQIKQLEERLGAPLFDRSGRAIRLTDAGEVYARFARLALQDLEAGRRAIHDVGDLSEGSLRLAITPTFTAYLVGPLLAAFHARYPEITLSVSEMSQERMEELINDDRIDVGIAFDEVHSAELEATELLVETLTLGVGRDHPLAGQARMALSQLDAQPMILLDDEFATRERIDRYCRQHGVYPRVMMEANSISAVVEIVRRTSLATLLPEPIVRQHDDLLALALEPASFFRTAVLLQRRGAYQTAAARAFVDLALEHCRDLAPPRPERP</sequence>
<dbReference type="Pfam" id="PF00126">
    <property type="entry name" value="HTH_1"/>
    <property type="match status" value="1"/>
</dbReference>
<comment type="caution">
    <text evidence="6">The sequence shown here is derived from an EMBL/GenBank/DDBJ whole genome shotgun (WGS) entry which is preliminary data.</text>
</comment>
<gene>
    <name evidence="6" type="primary">cynR</name>
    <name evidence="6" type="ORF">ABE957_09485</name>
</gene>
<dbReference type="PANTHER" id="PTHR30419">
    <property type="entry name" value="HTH-TYPE TRANSCRIPTIONAL REGULATOR YBHD"/>
    <property type="match status" value="1"/>
</dbReference>
<evidence type="ECO:0000256" key="1">
    <source>
        <dbReference type="ARBA" id="ARBA00009437"/>
    </source>
</evidence>
<protein>
    <submittedName>
        <fullName evidence="6">Transcriptional regulator CynR</fullName>
    </submittedName>
</protein>
<evidence type="ECO:0000256" key="3">
    <source>
        <dbReference type="ARBA" id="ARBA00023125"/>
    </source>
</evidence>